<proteinExistence type="predicted"/>
<evidence type="ECO:0000256" key="1">
    <source>
        <dbReference type="ARBA" id="ARBA00023002"/>
    </source>
</evidence>
<feature type="domain" description="3-beta hydroxysteroid dehydrogenase/isomerase" evidence="2">
    <location>
        <begin position="15"/>
        <end position="173"/>
    </location>
</feature>
<dbReference type="SUPFAM" id="SSF51735">
    <property type="entry name" value="NAD(P)-binding Rossmann-fold domains"/>
    <property type="match status" value="1"/>
</dbReference>
<accession>A0A0M3J438</accession>
<dbReference type="Proteomes" id="UP000267096">
    <property type="component" value="Unassembled WGS sequence"/>
</dbReference>
<keyword evidence="1" id="KW-0560">Oxidoreductase</keyword>
<dbReference type="GO" id="GO:0006694">
    <property type="term" value="P:steroid biosynthetic process"/>
    <property type="evidence" value="ECO:0007669"/>
    <property type="project" value="InterPro"/>
</dbReference>
<dbReference type="EMBL" id="UYRR01002782">
    <property type="protein sequence ID" value="VDK19700.1"/>
    <property type="molecule type" value="Genomic_DNA"/>
</dbReference>
<name>A0A0M3J438_ANISI</name>
<organism evidence="5">
    <name type="scientific">Anisakis simplex</name>
    <name type="common">Herring worm</name>
    <dbReference type="NCBI Taxonomy" id="6269"/>
    <lineage>
        <taxon>Eukaryota</taxon>
        <taxon>Metazoa</taxon>
        <taxon>Ecdysozoa</taxon>
        <taxon>Nematoda</taxon>
        <taxon>Chromadorea</taxon>
        <taxon>Rhabditida</taxon>
        <taxon>Spirurina</taxon>
        <taxon>Ascaridomorpha</taxon>
        <taxon>Ascaridoidea</taxon>
        <taxon>Anisakidae</taxon>
        <taxon>Anisakis</taxon>
        <taxon>Anisakis simplex complex</taxon>
    </lineage>
</organism>
<dbReference type="WBParaSite" id="ASIM_0000230501-mRNA-1">
    <property type="protein sequence ID" value="ASIM_0000230501-mRNA-1"/>
    <property type="gene ID" value="ASIM_0000230501"/>
</dbReference>
<dbReference type="InterPro" id="IPR002225">
    <property type="entry name" value="3Beta_OHSteriod_DH/Estase"/>
</dbReference>
<dbReference type="GO" id="GO:0016616">
    <property type="term" value="F:oxidoreductase activity, acting on the CH-OH group of donors, NAD or NADP as acceptor"/>
    <property type="evidence" value="ECO:0007669"/>
    <property type="project" value="InterPro"/>
</dbReference>
<dbReference type="InterPro" id="IPR036291">
    <property type="entry name" value="NAD(P)-bd_dom_sf"/>
</dbReference>
<dbReference type="AlphaFoldDB" id="A0A0M3J438"/>
<keyword evidence="4" id="KW-1185">Reference proteome</keyword>
<reference evidence="3 4" key="2">
    <citation type="submission" date="2018-11" db="EMBL/GenBank/DDBJ databases">
        <authorList>
            <consortium name="Pathogen Informatics"/>
        </authorList>
    </citation>
    <scope>NUCLEOTIDE SEQUENCE [LARGE SCALE GENOMIC DNA]</scope>
</reference>
<evidence type="ECO:0000313" key="4">
    <source>
        <dbReference type="Proteomes" id="UP000267096"/>
    </source>
</evidence>
<dbReference type="Gene3D" id="3.40.50.720">
    <property type="entry name" value="NAD(P)-binding Rossmann-like Domain"/>
    <property type="match status" value="1"/>
</dbReference>
<protein>
    <submittedName>
        <fullName evidence="5">3Beta_HSD domain-containing protein</fullName>
    </submittedName>
</protein>
<evidence type="ECO:0000313" key="3">
    <source>
        <dbReference type="EMBL" id="VDK19700.1"/>
    </source>
</evidence>
<gene>
    <name evidence="3" type="ORF">ASIM_LOCUS2171</name>
</gene>
<dbReference type="PANTHER" id="PTHR10366:SF564">
    <property type="entry name" value="STEROL-4-ALPHA-CARBOXYLATE 3-DEHYDROGENASE, DECARBOXYLATING"/>
    <property type="match status" value="1"/>
</dbReference>
<dbReference type="InterPro" id="IPR050425">
    <property type="entry name" value="NAD(P)_dehydrat-like"/>
</dbReference>
<reference evidence="5" key="1">
    <citation type="submission" date="2017-02" db="UniProtKB">
        <authorList>
            <consortium name="WormBaseParasite"/>
        </authorList>
    </citation>
    <scope>IDENTIFICATION</scope>
</reference>
<dbReference type="OrthoDB" id="2735536at2759"/>
<sequence>MAPTTSSSNKNIRVLVTGASGFVGAHCVQQLLKERYTVRGTVRDVNNLKKVNPLKELENAAELLELVETDLNDDKGWNNAVKDCTYILHVASPFPTVGDESLIKTAVEGTLRVLRAAAQQATVKKVVLTSSIAAIHEGHDDMNRVFTEEDWTNLDSESLMYYPKSKTLAEQAAWDFVNNGKGTIIQRSRAVLLFCHSD</sequence>
<dbReference type="Pfam" id="PF01073">
    <property type="entry name" value="3Beta_HSD"/>
    <property type="match status" value="1"/>
</dbReference>
<dbReference type="PANTHER" id="PTHR10366">
    <property type="entry name" value="NAD DEPENDENT EPIMERASE/DEHYDRATASE"/>
    <property type="match status" value="1"/>
</dbReference>
<evidence type="ECO:0000259" key="2">
    <source>
        <dbReference type="Pfam" id="PF01073"/>
    </source>
</evidence>
<evidence type="ECO:0000313" key="5">
    <source>
        <dbReference type="WBParaSite" id="ASIM_0000230501-mRNA-1"/>
    </source>
</evidence>